<proteinExistence type="inferred from homology"/>
<dbReference type="PANTHER" id="PTHR42987">
    <property type="entry name" value="PEPTIDASE S49"/>
    <property type="match status" value="1"/>
</dbReference>
<evidence type="ECO:0000256" key="2">
    <source>
        <dbReference type="ARBA" id="ARBA00022670"/>
    </source>
</evidence>
<dbReference type="NCBIfam" id="TIGR00706">
    <property type="entry name" value="SppA_dom"/>
    <property type="match status" value="1"/>
</dbReference>
<reference evidence="7 8" key="1">
    <citation type="submission" date="2019-02" db="EMBL/GenBank/DDBJ databases">
        <title>Deep-cultivation of Planctomycetes and their phenomic and genomic characterization uncovers novel biology.</title>
        <authorList>
            <person name="Wiegand S."/>
            <person name="Jogler M."/>
            <person name="Boedeker C."/>
            <person name="Pinto D."/>
            <person name="Vollmers J."/>
            <person name="Rivas-Marin E."/>
            <person name="Kohn T."/>
            <person name="Peeters S.H."/>
            <person name="Heuer A."/>
            <person name="Rast P."/>
            <person name="Oberbeckmann S."/>
            <person name="Bunk B."/>
            <person name="Jeske O."/>
            <person name="Meyerdierks A."/>
            <person name="Storesund J.E."/>
            <person name="Kallscheuer N."/>
            <person name="Luecker S."/>
            <person name="Lage O.M."/>
            <person name="Pohl T."/>
            <person name="Merkel B.J."/>
            <person name="Hornburger P."/>
            <person name="Mueller R.-W."/>
            <person name="Bruemmer F."/>
            <person name="Labrenz M."/>
            <person name="Spormann A.M."/>
            <person name="Op Den Camp H."/>
            <person name="Overmann J."/>
            <person name="Amann R."/>
            <person name="Jetten M.S.M."/>
            <person name="Mascher T."/>
            <person name="Medema M.H."/>
            <person name="Devos D.P."/>
            <person name="Kaster A.-K."/>
            <person name="Ovreas L."/>
            <person name="Rohde M."/>
            <person name="Galperin M.Y."/>
            <person name="Jogler C."/>
        </authorList>
    </citation>
    <scope>NUCLEOTIDE SEQUENCE [LARGE SCALE GENOMIC DNA]</scope>
    <source>
        <strain evidence="7 8">Pla111</strain>
    </source>
</reference>
<dbReference type="SUPFAM" id="SSF52096">
    <property type="entry name" value="ClpP/crotonase"/>
    <property type="match status" value="1"/>
</dbReference>
<dbReference type="CDD" id="cd07023">
    <property type="entry name" value="S49_Sppa_N_C"/>
    <property type="match status" value="1"/>
</dbReference>
<dbReference type="Pfam" id="PF01343">
    <property type="entry name" value="Peptidase_S49"/>
    <property type="match status" value="1"/>
</dbReference>
<dbReference type="OrthoDB" id="9764363at2"/>
<evidence type="ECO:0000256" key="1">
    <source>
        <dbReference type="ARBA" id="ARBA00008683"/>
    </source>
</evidence>
<evidence type="ECO:0000256" key="3">
    <source>
        <dbReference type="ARBA" id="ARBA00022801"/>
    </source>
</evidence>
<dbReference type="InterPro" id="IPR004635">
    <property type="entry name" value="Pept_S49_SppA"/>
</dbReference>
<dbReference type="GO" id="GO:0008236">
    <property type="term" value="F:serine-type peptidase activity"/>
    <property type="evidence" value="ECO:0007669"/>
    <property type="project" value="UniProtKB-KW"/>
</dbReference>
<dbReference type="InterPro" id="IPR002142">
    <property type="entry name" value="Peptidase_S49"/>
</dbReference>
<keyword evidence="2" id="KW-0645">Protease</keyword>
<dbReference type="RefSeq" id="WP_146573161.1">
    <property type="nucleotide sequence ID" value="NZ_SJPH01000003.1"/>
</dbReference>
<evidence type="ECO:0000313" key="7">
    <source>
        <dbReference type="EMBL" id="TWT46554.1"/>
    </source>
</evidence>
<evidence type="ECO:0000259" key="6">
    <source>
        <dbReference type="Pfam" id="PF01343"/>
    </source>
</evidence>
<dbReference type="Gene3D" id="3.90.226.10">
    <property type="entry name" value="2-enoyl-CoA Hydratase, Chain A, domain 1"/>
    <property type="match status" value="1"/>
</dbReference>
<dbReference type="GO" id="GO:0006508">
    <property type="term" value="P:proteolysis"/>
    <property type="evidence" value="ECO:0007669"/>
    <property type="project" value="UniProtKB-KW"/>
</dbReference>
<gene>
    <name evidence="7" type="primary">sppA_2</name>
    <name evidence="7" type="ORF">Pla111_16500</name>
</gene>
<organism evidence="7 8">
    <name type="scientific">Botrimarina hoheduenensis</name>
    <dbReference type="NCBI Taxonomy" id="2528000"/>
    <lineage>
        <taxon>Bacteria</taxon>
        <taxon>Pseudomonadati</taxon>
        <taxon>Planctomycetota</taxon>
        <taxon>Planctomycetia</taxon>
        <taxon>Pirellulales</taxon>
        <taxon>Lacipirellulaceae</taxon>
        <taxon>Botrimarina</taxon>
    </lineage>
</organism>
<dbReference type="Proteomes" id="UP000318995">
    <property type="component" value="Unassembled WGS sequence"/>
</dbReference>
<feature type="transmembrane region" description="Helical" evidence="5">
    <location>
        <begin position="31"/>
        <end position="50"/>
    </location>
</feature>
<keyword evidence="4" id="KW-0720">Serine protease</keyword>
<dbReference type="AlphaFoldDB" id="A0A5C5W7H3"/>
<name>A0A5C5W7H3_9BACT</name>
<keyword evidence="5" id="KW-0812">Transmembrane</keyword>
<evidence type="ECO:0000256" key="5">
    <source>
        <dbReference type="SAM" id="Phobius"/>
    </source>
</evidence>
<comment type="similarity">
    <text evidence="1">Belongs to the peptidase S49 family.</text>
</comment>
<comment type="caution">
    <text evidence="7">The sequence shown here is derived from an EMBL/GenBank/DDBJ whole genome shotgun (WGS) entry which is preliminary data.</text>
</comment>
<keyword evidence="5" id="KW-1133">Transmembrane helix</keyword>
<protein>
    <submittedName>
        <fullName evidence="7">Putative signal peptide peptidase SppA</fullName>
        <ecNumber evidence="7">3.4.21.-</ecNumber>
    </submittedName>
</protein>
<dbReference type="InterPro" id="IPR029045">
    <property type="entry name" value="ClpP/crotonase-like_dom_sf"/>
</dbReference>
<evidence type="ECO:0000256" key="4">
    <source>
        <dbReference type="ARBA" id="ARBA00022825"/>
    </source>
</evidence>
<keyword evidence="8" id="KW-1185">Reference proteome</keyword>
<keyword evidence="5" id="KW-0472">Membrane</keyword>
<accession>A0A5C5W7H3</accession>
<feature type="domain" description="Peptidase S49" evidence="6">
    <location>
        <begin position="135"/>
        <end position="290"/>
    </location>
</feature>
<keyword evidence="3 7" id="KW-0378">Hydrolase</keyword>
<sequence length="352" mass="37918">MDPLASPAPVSPPQTIVLQPRESLFGRFGKLLLIALGLCVLTIMGLSASYRQYFGDGEGPTEKHYSLSREATQKIAVLKVSGAIMEADDFVEQQLEKIEKDPNVVAIVMRVDSPGGTVTYSHRLYHKTRALLAARKLPLVVSMGSLCASGGYYLAMAVGDEPDTIYAEPTTWTGSIGVVIPLYNFSRLMGVTGVQDQSIASGDLKLMGSPTRRMEEREQQVLQTLVDESYERFKGIVAAGRPALRDDPEALAAVATGQIFSADQAKERGLVDRIGFLEDAIERAAELAGVSLDDVRAVEYGKKVSPVEQLLGAVTPVPSGEAHGPDLRGFIELAAPRAYYLSTLAPVLLAPR</sequence>
<evidence type="ECO:0000313" key="8">
    <source>
        <dbReference type="Proteomes" id="UP000318995"/>
    </source>
</evidence>
<dbReference type="EC" id="3.4.21.-" evidence="7"/>
<dbReference type="Gene3D" id="6.20.330.10">
    <property type="match status" value="1"/>
</dbReference>
<dbReference type="PANTHER" id="PTHR42987:SF4">
    <property type="entry name" value="PROTEASE SOHB-RELATED"/>
    <property type="match status" value="1"/>
</dbReference>
<dbReference type="InterPro" id="IPR047272">
    <property type="entry name" value="S49_SppA_C"/>
</dbReference>
<dbReference type="EMBL" id="SJPH01000003">
    <property type="protein sequence ID" value="TWT46554.1"/>
    <property type="molecule type" value="Genomic_DNA"/>
</dbReference>